<dbReference type="Proteomes" id="UP000758603">
    <property type="component" value="Unassembled WGS sequence"/>
</dbReference>
<reference evidence="2" key="1">
    <citation type="journal article" date="2021" name="Nat. Commun.">
        <title>Genetic determinants of endophytism in the Arabidopsis root mycobiome.</title>
        <authorList>
            <person name="Mesny F."/>
            <person name="Miyauchi S."/>
            <person name="Thiergart T."/>
            <person name="Pickel B."/>
            <person name="Atanasova L."/>
            <person name="Karlsson M."/>
            <person name="Huettel B."/>
            <person name="Barry K.W."/>
            <person name="Haridas S."/>
            <person name="Chen C."/>
            <person name="Bauer D."/>
            <person name="Andreopoulos W."/>
            <person name="Pangilinan J."/>
            <person name="LaButti K."/>
            <person name="Riley R."/>
            <person name="Lipzen A."/>
            <person name="Clum A."/>
            <person name="Drula E."/>
            <person name="Henrissat B."/>
            <person name="Kohler A."/>
            <person name="Grigoriev I.V."/>
            <person name="Martin F.M."/>
            <person name="Hacquard S."/>
        </authorList>
    </citation>
    <scope>NUCLEOTIDE SEQUENCE</scope>
    <source>
        <strain evidence="2">MPI-SDFR-AT-0073</strain>
    </source>
</reference>
<gene>
    <name evidence="2" type="ORF">BKA67DRAFT_661367</name>
</gene>
<keyword evidence="3" id="KW-1185">Reference proteome</keyword>
<organism evidence="2 3">
    <name type="scientific">Truncatella angustata</name>
    <dbReference type="NCBI Taxonomy" id="152316"/>
    <lineage>
        <taxon>Eukaryota</taxon>
        <taxon>Fungi</taxon>
        <taxon>Dikarya</taxon>
        <taxon>Ascomycota</taxon>
        <taxon>Pezizomycotina</taxon>
        <taxon>Sordariomycetes</taxon>
        <taxon>Xylariomycetidae</taxon>
        <taxon>Amphisphaeriales</taxon>
        <taxon>Sporocadaceae</taxon>
        <taxon>Truncatella</taxon>
    </lineage>
</organism>
<dbReference type="RefSeq" id="XP_045954893.1">
    <property type="nucleotide sequence ID" value="XM_046107798.1"/>
</dbReference>
<feature type="compositionally biased region" description="Polar residues" evidence="1">
    <location>
        <begin position="143"/>
        <end position="154"/>
    </location>
</feature>
<name>A0A9P8UED7_9PEZI</name>
<evidence type="ECO:0000256" key="1">
    <source>
        <dbReference type="SAM" id="MobiDB-lite"/>
    </source>
</evidence>
<comment type="caution">
    <text evidence="2">The sequence shown here is derived from an EMBL/GenBank/DDBJ whole genome shotgun (WGS) entry which is preliminary data.</text>
</comment>
<proteinExistence type="predicted"/>
<feature type="region of interest" description="Disordered" evidence="1">
    <location>
        <begin position="1"/>
        <end position="167"/>
    </location>
</feature>
<evidence type="ECO:0000313" key="3">
    <source>
        <dbReference type="Proteomes" id="UP000758603"/>
    </source>
</evidence>
<feature type="compositionally biased region" description="Polar residues" evidence="1">
    <location>
        <begin position="54"/>
        <end position="65"/>
    </location>
</feature>
<dbReference type="AlphaFoldDB" id="A0A9P8UED7"/>
<dbReference type="OrthoDB" id="4160091at2759"/>
<feature type="compositionally biased region" description="Basic and acidic residues" evidence="1">
    <location>
        <begin position="33"/>
        <end position="53"/>
    </location>
</feature>
<sequence>MLSRLSRSASRQALKSPPSRLQFRSFTLSTARRIVDQTKKNNESSQEHKDSHRQQATKAGSSGSSEGHPAKQADPQPSPSKSTGIETDGPGSSKAGTGSDRGGVYQDEDVKREQKQKEKEGGRESSMVRGADKGESLAEGDYDSSSKTPGSKSFTGGHGKSHALDDK</sequence>
<feature type="compositionally biased region" description="Basic and acidic residues" evidence="1">
    <location>
        <begin position="108"/>
        <end position="123"/>
    </location>
</feature>
<dbReference type="GeneID" id="70136689"/>
<protein>
    <submittedName>
        <fullName evidence="2">Uncharacterized protein</fullName>
    </submittedName>
</protein>
<dbReference type="EMBL" id="JAGPXC010000007">
    <property type="protein sequence ID" value="KAH6648386.1"/>
    <property type="molecule type" value="Genomic_DNA"/>
</dbReference>
<feature type="compositionally biased region" description="Low complexity" evidence="1">
    <location>
        <begin position="1"/>
        <end position="16"/>
    </location>
</feature>
<accession>A0A9P8UED7</accession>
<evidence type="ECO:0000313" key="2">
    <source>
        <dbReference type="EMBL" id="KAH6648386.1"/>
    </source>
</evidence>